<gene>
    <name evidence="4" type="ORF">ACH5RR_014911</name>
</gene>
<keyword evidence="2" id="KW-0677">Repeat</keyword>
<dbReference type="InterPro" id="IPR038408">
    <property type="entry name" value="GNK2_sf"/>
</dbReference>
<comment type="caution">
    <text evidence="4">The sequence shown here is derived from an EMBL/GenBank/DDBJ whole genome shotgun (WGS) entry which is preliminary data.</text>
</comment>
<sequence length="68" mass="7371">MTVEPGRDRGDLHYSDKPEAVAIAIEMAVARDDSGGTRRVYGPFMCRGDVNTDACAECVANAIREIVQ</sequence>
<keyword evidence="5" id="KW-1185">Reference proteome</keyword>
<accession>A0ABD2ZV79</accession>
<dbReference type="AlphaFoldDB" id="A0ABD2ZV79"/>
<protein>
    <recommendedName>
        <fullName evidence="3">Gnk2-homologous domain-containing protein</fullName>
    </recommendedName>
</protein>
<evidence type="ECO:0000259" key="3">
    <source>
        <dbReference type="Pfam" id="PF01657"/>
    </source>
</evidence>
<name>A0ABD2ZV79_9GENT</name>
<organism evidence="4 5">
    <name type="scientific">Cinchona calisaya</name>
    <dbReference type="NCBI Taxonomy" id="153742"/>
    <lineage>
        <taxon>Eukaryota</taxon>
        <taxon>Viridiplantae</taxon>
        <taxon>Streptophyta</taxon>
        <taxon>Embryophyta</taxon>
        <taxon>Tracheophyta</taxon>
        <taxon>Spermatophyta</taxon>
        <taxon>Magnoliopsida</taxon>
        <taxon>eudicotyledons</taxon>
        <taxon>Gunneridae</taxon>
        <taxon>Pentapetalae</taxon>
        <taxon>asterids</taxon>
        <taxon>lamiids</taxon>
        <taxon>Gentianales</taxon>
        <taxon>Rubiaceae</taxon>
        <taxon>Cinchonoideae</taxon>
        <taxon>Cinchoneae</taxon>
        <taxon>Cinchona</taxon>
    </lineage>
</organism>
<feature type="domain" description="Gnk2-homologous" evidence="3">
    <location>
        <begin position="35"/>
        <end position="64"/>
    </location>
</feature>
<reference evidence="4 5" key="1">
    <citation type="submission" date="2024-11" db="EMBL/GenBank/DDBJ databases">
        <title>A near-complete genome assembly of Cinchona calisaya.</title>
        <authorList>
            <person name="Lian D.C."/>
            <person name="Zhao X.W."/>
            <person name="Wei L."/>
        </authorList>
    </citation>
    <scope>NUCLEOTIDE SEQUENCE [LARGE SCALE GENOMIC DNA]</scope>
    <source>
        <tissue evidence="4">Nenye</tissue>
    </source>
</reference>
<dbReference type="Pfam" id="PF01657">
    <property type="entry name" value="Stress-antifung"/>
    <property type="match status" value="1"/>
</dbReference>
<evidence type="ECO:0000256" key="1">
    <source>
        <dbReference type="ARBA" id="ARBA00022729"/>
    </source>
</evidence>
<proteinExistence type="predicted"/>
<evidence type="ECO:0000256" key="2">
    <source>
        <dbReference type="ARBA" id="ARBA00022737"/>
    </source>
</evidence>
<evidence type="ECO:0000313" key="5">
    <source>
        <dbReference type="Proteomes" id="UP001630127"/>
    </source>
</evidence>
<keyword evidence="1" id="KW-0732">Signal</keyword>
<dbReference type="InterPro" id="IPR002902">
    <property type="entry name" value="GNK2"/>
</dbReference>
<dbReference type="Gene3D" id="3.30.430.20">
    <property type="entry name" value="Gnk2 domain, C-X8-C-X2-C motif"/>
    <property type="match status" value="1"/>
</dbReference>
<dbReference type="EMBL" id="JBJUIK010000007">
    <property type="protein sequence ID" value="KAL3522077.1"/>
    <property type="molecule type" value="Genomic_DNA"/>
</dbReference>
<dbReference type="CDD" id="cd23509">
    <property type="entry name" value="Gnk2-like"/>
    <property type="match status" value="1"/>
</dbReference>
<evidence type="ECO:0000313" key="4">
    <source>
        <dbReference type="EMBL" id="KAL3522077.1"/>
    </source>
</evidence>
<dbReference type="Proteomes" id="UP001630127">
    <property type="component" value="Unassembled WGS sequence"/>
</dbReference>